<protein>
    <recommendedName>
        <fullName evidence="1">Predicted 3'-5' exonuclease PolB-like domain-containing protein</fullName>
    </recommendedName>
</protein>
<dbReference type="Proteomes" id="UP000185003">
    <property type="component" value="Unassembled WGS sequence"/>
</dbReference>
<sequence>MLNNVALDQLLLLDIETTPLTASFDHLPDELQALWLEKNAKTAPESENAFENFNERAGLLAEFGRIVCISAGFFFTENGHYQLRIKSFYGNDEKELLSGFLELTHKFFTRHPRFQFAGHNIREFDIPYICRRALINGLSLPVSLQLNNFKPWEQPLLDTMQLWRFGEFRNYTSLKLLAAVMGIPTPKDDIDGSMVGKVYWETGDVKRIADYCQKDVLTVAQLLLKFKGLPLIEKDGISIVA</sequence>
<name>A0A1N6KG08_9BACT</name>
<dbReference type="InterPro" id="IPR012337">
    <property type="entry name" value="RNaseH-like_sf"/>
</dbReference>
<evidence type="ECO:0000259" key="1">
    <source>
        <dbReference type="Pfam" id="PF10108"/>
    </source>
</evidence>
<evidence type="ECO:0000313" key="3">
    <source>
        <dbReference type="Proteomes" id="UP000185003"/>
    </source>
</evidence>
<accession>A0A1N6KG08</accession>
<gene>
    <name evidence="2" type="ORF">SAMN04488055_5747</name>
</gene>
<organism evidence="2 3">
    <name type="scientific">Chitinophaga niabensis</name>
    <dbReference type="NCBI Taxonomy" id="536979"/>
    <lineage>
        <taxon>Bacteria</taxon>
        <taxon>Pseudomonadati</taxon>
        <taxon>Bacteroidota</taxon>
        <taxon>Chitinophagia</taxon>
        <taxon>Chitinophagales</taxon>
        <taxon>Chitinophagaceae</taxon>
        <taxon>Chitinophaga</taxon>
    </lineage>
</organism>
<evidence type="ECO:0000313" key="2">
    <source>
        <dbReference type="EMBL" id="SIO55277.1"/>
    </source>
</evidence>
<proteinExistence type="predicted"/>
<dbReference type="InterPro" id="IPR036397">
    <property type="entry name" value="RNaseH_sf"/>
</dbReference>
<dbReference type="EMBL" id="FSRA01000002">
    <property type="protein sequence ID" value="SIO55277.1"/>
    <property type="molecule type" value="Genomic_DNA"/>
</dbReference>
<feature type="domain" description="Predicted 3'-5' exonuclease PolB-like" evidence="1">
    <location>
        <begin position="63"/>
        <end position="227"/>
    </location>
</feature>
<dbReference type="GO" id="GO:0003676">
    <property type="term" value="F:nucleic acid binding"/>
    <property type="evidence" value="ECO:0007669"/>
    <property type="project" value="InterPro"/>
</dbReference>
<keyword evidence="3" id="KW-1185">Reference proteome</keyword>
<dbReference type="RefSeq" id="WP_074242943.1">
    <property type="nucleotide sequence ID" value="NZ_FSRA01000002.1"/>
</dbReference>
<dbReference type="STRING" id="536979.SAMN04488055_5747"/>
<dbReference type="AlphaFoldDB" id="A0A1N6KG08"/>
<reference evidence="3" key="1">
    <citation type="submission" date="2016-11" db="EMBL/GenBank/DDBJ databases">
        <authorList>
            <person name="Varghese N."/>
            <person name="Submissions S."/>
        </authorList>
    </citation>
    <scope>NUCLEOTIDE SEQUENCE [LARGE SCALE GENOMIC DNA]</scope>
    <source>
        <strain evidence="3">DSM 24787</strain>
    </source>
</reference>
<dbReference type="InterPro" id="IPR019288">
    <property type="entry name" value="3'-5'_exonuclease_PolB-like"/>
</dbReference>
<dbReference type="CDD" id="cd05782">
    <property type="entry name" value="DNA_polB_like1_exo"/>
    <property type="match status" value="1"/>
</dbReference>
<dbReference type="Pfam" id="PF10108">
    <property type="entry name" value="DNA_pol_B_exo2"/>
    <property type="match status" value="1"/>
</dbReference>
<dbReference type="OrthoDB" id="9773351at2"/>
<dbReference type="Gene3D" id="3.30.420.10">
    <property type="entry name" value="Ribonuclease H-like superfamily/Ribonuclease H"/>
    <property type="match status" value="1"/>
</dbReference>
<dbReference type="SUPFAM" id="SSF53098">
    <property type="entry name" value="Ribonuclease H-like"/>
    <property type="match status" value="1"/>
</dbReference>